<feature type="region of interest" description="Disordered" evidence="1">
    <location>
        <begin position="79"/>
        <end position="104"/>
    </location>
</feature>
<dbReference type="AlphaFoldDB" id="A0AAV0XWW7"/>
<evidence type="ECO:0000313" key="2">
    <source>
        <dbReference type="EMBL" id="CAI6373085.1"/>
    </source>
</evidence>
<protein>
    <submittedName>
        <fullName evidence="2">Uncharacterized protein</fullName>
    </submittedName>
</protein>
<gene>
    <name evidence="2" type="ORF">MEUPH1_LOCUS26880</name>
</gene>
<organism evidence="2 3">
    <name type="scientific">Macrosiphum euphorbiae</name>
    <name type="common">potato aphid</name>
    <dbReference type="NCBI Taxonomy" id="13131"/>
    <lineage>
        <taxon>Eukaryota</taxon>
        <taxon>Metazoa</taxon>
        <taxon>Ecdysozoa</taxon>
        <taxon>Arthropoda</taxon>
        <taxon>Hexapoda</taxon>
        <taxon>Insecta</taxon>
        <taxon>Pterygota</taxon>
        <taxon>Neoptera</taxon>
        <taxon>Paraneoptera</taxon>
        <taxon>Hemiptera</taxon>
        <taxon>Sternorrhyncha</taxon>
        <taxon>Aphidomorpha</taxon>
        <taxon>Aphidoidea</taxon>
        <taxon>Aphididae</taxon>
        <taxon>Macrosiphini</taxon>
        <taxon>Macrosiphum</taxon>
    </lineage>
</organism>
<feature type="compositionally biased region" description="Basic residues" evidence="1">
    <location>
        <begin position="93"/>
        <end position="104"/>
    </location>
</feature>
<dbReference type="EMBL" id="CARXXK010001085">
    <property type="protein sequence ID" value="CAI6373085.1"/>
    <property type="molecule type" value="Genomic_DNA"/>
</dbReference>
<sequence length="104" mass="12252">MGRWEVVLFIKDNSIEAVPDTWVKKNHCAWPKSSKNIKKLIKNRYKPNKTEFFYYPARILGTKNYATLAEAQFKLPKATTNSDLSTTEDEEKKKKRKHLIHLQD</sequence>
<proteinExistence type="predicted"/>
<reference evidence="2 3" key="1">
    <citation type="submission" date="2023-01" db="EMBL/GenBank/DDBJ databases">
        <authorList>
            <person name="Whitehead M."/>
        </authorList>
    </citation>
    <scope>NUCLEOTIDE SEQUENCE [LARGE SCALE GENOMIC DNA]</scope>
</reference>
<evidence type="ECO:0000256" key="1">
    <source>
        <dbReference type="SAM" id="MobiDB-lite"/>
    </source>
</evidence>
<evidence type="ECO:0000313" key="3">
    <source>
        <dbReference type="Proteomes" id="UP001160148"/>
    </source>
</evidence>
<keyword evidence="3" id="KW-1185">Reference proteome</keyword>
<dbReference type="Proteomes" id="UP001160148">
    <property type="component" value="Unassembled WGS sequence"/>
</dbReference>
<accession>A0AAV0XWW7</accession>
<comment type="caution">
    <text evidence="2">The sequence shown here is derived from an EMBL/GenBank/DDBJ whole genome shotgun (WGS) entry which is preliminary data.</text>
</comment>
<name>A0AAV0XWW7_9HEMI</name>